<dbReference type="Proteomes" id="UP000257144">
    <property type="component" value="Unassembled WGS sequence"/>
</dbReference>
<comment type="caution">
    <text evidence="1">The sequence shown here is derived from an EMBL/GenBank/DDBJ whole genome shotgun (WGS) entry which is preliminary data.</text>
</comment>
<evidence type="ECO:0000313" key="2">
    <source>
        <dbReference type="Proteomes" id="UP000257144"/>
    </source>
</evidence>
<accession>A0A3D8GQN8</accession>
<protein>
    <submittedName>
        <fullName evidence="1">Uncharacterized protein</fullName>
    </submittedName>
</protein>
<gene>
    <name evidence="1" type="ORF">DRW41_11895</name>
</gene>
<dbReference type="AlphaFoldDB" id="A0A3D8GQN8"/>
<proteinExistence type="predicted"/>
<reference evidence="1 2" key="1">
    <citation type="submission" date="2018-07" db="EMBL/GenBank/DDBJ databases">
        <title>Bacillus sp. YLB-04 draft genome sequence.</title>
        <authorList>
            <person name="Yu L."/>
            <person name="Tang X."/>
        </authorList>
    </citation>
    <scope>NUCLEOTIDE SEQUENCE [LARGE SCALE GENOMIC DNA]</scope>
    <source>
        <strain evidence="1 2">YLB-04</strain>
    </source>
</reference>
<evidence type="ECO:0000313" key="1">
    <source>
        <dbReference type="EMBL" id="RDU36748.1"/>
    </source>
</evidence>
<organism evidence="1 2">
    <name type="scientific">Neobacillus piezotolerans</name>
    <dbReference type="NCBI Taxonomy" id="2259171"/>
    <lineage>
        <taxon>Bacteria</taxon>
        <taxon>Bacillati</taxon>
        <taxon>Bacillota</taxon>
        <taxon>Bacilli</taxon>
        <taxon>Bacillales</taxon>
        <taxon>Bacillaceae</taxon>
        <taxon>Neobacillus</taxon>
    </lineage>
</organism>
<keyword evidence="2" id="KW-1185">Reference proteome</keyword>
<sequence length="77" mass="8441">MKNNASIKTPPSLVPFVQEYYTFPFLRLDADEKIILQDGVWCVGAERSSGGSELIAAFSFTKKAGLHWNPACGFICG</sequence>
<dbReference type="RefSeq" id="WP_115452221.1">
    <property type="nucleotide sequence ID" value="NZ_QNQT01000004.1"/>
</dbReference>
<dbReference type="EMBL" id="QNQT01000004">
    <property type="protein sequence ID" value="RDU36748.1"/>
    <property type="molecule type" value="Genomic_DNA"/>
</dbReference>
<name>A0A3D8GQN8_9BACI</name>